<dbReference type="EMBL" id="JAFBEB010000003">
    <property type="protein sequence ID" value="MBM7589590.1"/>
    <property type="molecule type" value="Genomic_DNA"/>
</dbReference>
<dbReference type="Gene3D" id="1.10.1040.10">
    <property type="entry name" value="N-(1-d-carboxylethyl)-l-norvaline Dehydrogenase, domain 2"/>
    <property type="match status" value="1"/>
</dbReference>
<keyword evidence="6" id="KW-1185">Reference proteome</keyword>
<dbReference type="PIRSF" id="PIRSF000103">
    <property type="entry name" value="HIBADH"/>
    <property type="match status" value="1"/>
</dbReference>
<reference evidence="5" key="1">
    <citation type="submission" date="2021-01" db="EMBL/GenBank/DDBJ databases">
        <title>Genomic Encyclopedia of Type Strains, Phase IV (KMG-IV): sequencing the most valuable type-strain genomes for metagenomic binning, comparative biology and taxonomic classification.</title>
        <authorList>
            <person name="Goeker M."/>
        </authorList>
    </citation>
    <scope>NUCLEOTIDE SEQUENCE</scope>
    <source>
        <strain evidence="5">DSM 25523</strain>
    </source>
</reference>
<feature type="domain" description="Phosphogluconate dehydrogenase NAD-binding putative C-terminal" evidence="4">
    <location>
        <begin position="197"/>
        <end position="266"/>
    </location>
</feature>
<dbReference type="SUPFAM" id="SSF51735">
    <property type="entry name" value="NAD(P)-binding Rossmann-fold domains"/>
    <property type="match status" value="1"/>
</dbReference>
<dbReference type="PANTHER" id="PTHR43580">
    <property type="entry name" value="OXIDOREDUCTASE GLYR1-RELATED"/>
    <property type="match status" value="1"/>
</dbReference>
<dbReference type="Pfam" id="PF03807">
    <property type="entry name" value="F420_oxidored"/>
    <property type="match status" value="1"/>
</dbReference>
<evidence type="ECO:0000259" key="4">
    <source>
        <dbReference type="Pfam" id="PF09130"/>
    </source>
</evidence>
<dbReference type="Gene3D" id="3.40.50.720">
    <property type="entry name" value="NAD(P)-binding Rossmann-like Domain"/>
    <property type="match status" value="1"/>
</dbReference>
<name>A0A939BNT0_9BACL</name>
<protein>
    <submittedName>
        <fullName evidence="5">3-hydroxyisobutyrate dehydrogenase-like beta-hydroxyacid dehydrogenase</fullName>
    </submittedName>
</protein>
<dbReference type="PANTHER" id="PTHR43580:SF2">
    <property type="entry name" value="CYTOKINE-LIKE NUCLEAR FACTOR N-PAC"/>
    <property type="match status" value="1"/>
</dbReference>
<dbReference type="InterPro" id="IPR015815">
    <property type="entry name" value="HIBADH-related"/>
</dbReference>
<dbReference type="InterPro" id="IPR051265">
    <property type="entry name" value="HIBADH-related_NP60_sf"/>
</dbReference>
<dbReference type="AlphaFoldDB" id="A0A939BNT0"/>
<dbReference type="Pfam" id="PF09130">
    <property type="entry name" value="DUF1932"/>
    <property type="match status" value="1"/>
</dbReference>
<proteinExistence type="predicted"/>
<dbReference type="GO" id="GO:0016491">
    <property type="term" value="F:oxidoreductase activity"/>
    <property type="evidence" value="ECO:0007669"/>
    <property type="project" value="UniProtKB-KW"/>
</dbReference>
<dbReference type="InterPro" id="IPR036291">
    <property type="entry name" value="NAD(P)-bd_dom_sf"/>
</dbReference>
<evidence type="ECO:0000256" key="1">
    <source>
        <dbReference type="ARBA" id="ARBA00023002"/>
    </source>
</evidence>
<evidence type="ECO:0000259" key="3">
    <source>
        <dbReference type="Pfam" id="PF03807"/>
    </source>
</evidence>
<sequence>MNDRKIGFIGFGEAAFHICSGLKSEGVEQIRAFDVMANDAVLGVKIKERASSIAVTLDNSLRELLEHSQVIFCATSAKYALGIAQEAAEFIGNRHIYVDLNAASPKVKREIASVIQQAGGLFVDGAVMEAVPPLRHKVPILLSGEGAVAFQAFMQPAGMNLTVVNDQAGSASSMKMIRSIFMKGFTALLLETLLASHQAGVEKEIVASISKTLASGPVEQLMNLLLTRTAIHAERRVSEMKDVVETLQEMHLDYTMSQATQTKLQSLVELNLNGYFEHKAPDHYRRVLEAIAALQK</sequence>
<dbReference type="RefSeq" id="WP_204517318.1">
    <property type="nucleotide sequence ID" value="NZ_BAABIN010000038.1"/>
</dbReference>
<comment type="caution">
    <text evidence="5">The sequence shown here is derived from an EMBL/GenBank/DDBJ whole genome shotgun (WGS) entry which is preliminary data.</text>
</comment>
<feature type="active site" evidence="2">
    <location>
        <position position="175"/>
    </location>
</feature>
<organism evidence="5 6">
    <name type="scientific">Brevibacillus fulvus</name>
    <dbReference type="NCBI Taxonomy" id="1125967"/>
    <lineage>
        <taxon>Bacteria</taxon>
        <taxon>Bacillati</taxon>
        <taxon>Bacillota</taxon>
        <taxon>Bacilli</taxon>
        <taxon>Bacillales</taxon>
        <taxon>Paenibacillaceae</taxon>
        <taxon>Brevibacillus</taxon>
    </lineage>
</organism>
<dbReference type="SUPFAM" id="SSF48179">
    <property type="entry name" value="6-phosphogluconate dehydrogenase C-terminal domain-like"/>
    <property type="match status" value="1"/>
</dbReference>
<evidence type="ECO:0000313" key="5">
    <source>
        <dbReference type="EMBL" id="MBM7589590.1"/>
    </source>
</evidence>
<dbReference type="InterPro" id="IPR015814">
    <property type="entry name" value="Pgluconate_DH_NAD-bd_C"/>
</dbReference>
<dbReference type="InterPro" id="IPR013328">
    <property type="entry name" value="6PGD_dom2"/>
</dbReference>
<keyword evidence="1" id="KW-0560">Oxidoreductase</keyword>
<evidence type="ECO:0000313" key="6">
    <source>
        <dbReference type="Proteomes" id="UP000717624"/>
    </source>
</evidence>
<dbReference type="Proteomes" id="UP000717624">
    <property type="component" value="Unassembled WGS sequence"/>
</dbReference>
<gene>
    <name evidence="5" type="ORF">JOD01_001190</name>
</gene>
<evidence type="ECO:0000256" key="2">
    <source>
        <dbReference type="PIRSR" id="PIRSR000103-1"/>
    </source>
</evidence>
<dbReference type="InterPro" id="IPR028939">
    <property type="entry name" value="P5C_Rdtase_cat_N"/>
</dbReference>
<accession>A0A939BNT0</accession>
<dbReference type="InterPro" id="IPR008927">
    <property type="entry name" value="6-PGluconate_DH-like_C_sf"/>
</dbReference>
<feature type="domain" description="Pyrroline-5-carboxylate reductase catalytic N-terminal" evidence="3">
    <location>
        <begin position="5"/>
        <end position="101"/>
    </location>
</feature>